<evidence type="ECO:0000313" key="2">
    <source>
        <dbReference type="EMBL" id="NKZ19201.1"/>
    </source>
</evidence>
<evidence type="ECO:0000256" key="1">
    <source>
        <dbReference type="SAM" id="Phobius"/>
    </source>
</evidence>
<keyword evidence="1" id="KW-1133">Transmembrane helix</keyword>
<gene>
    <name evidence="2" type="ORF">HF966_08480</name>
</gene>
<dbReference type="Proteomes" id="UP000590460">
    <property type="component" value="Unassembled WGS sequence"/>
</dbReference>
<feature type="transmembrane region" description="Helical" evidence="1">
    <location>
        <begin position="40"/>
        <end position="61"/>
    </location>
</feature>
<dbReference type="AlphaFoldDB" id="A0A846ZI29"/>
<proteinExistence type="predicted"/>
<keyword evidence="1" id="KW-0472">Membrane</keyword>
<comment type="caution">
    <text evidence="2">The sequence shown here is derived from an EMBL/GenBank/DDBJ whole genome shotgun (WGS) entry which is preliminary data.</text>
</comment>
<dbReference type="RefSeq" id="WP_168677910.1">
    <property type="nucleotide sequence ID" value="NZ_BPKV01000018.1"/>
</dbReference>
<dbReference type="EMBL" id="JAAXPO010000013">
    <property type="protein sequence ID" value="NKZ19201.1"/>
    <property type="molecule type" value="Genomic_DNA"/>
</dbReference>
<sequence>MKMNSEKKLKLLDMILVSLTAVILLVVVGLVILQPTNHKLVLVVVGLLALVLIALSTYRYWLAYPEQTGTKAPLFVPKALGLGWSVNPRNPIGMALTIATVILVLVVFGVALFK</sequence>
<keyword evidence="1" id="KW-0812">Transmembrane</keyword>
<protein>
    <submittedName>
        <fullName evidence="2">Uncharacterized protein</fullName>
    </submittedName>
</protein>
<name>A0A846ZI29_9LACO</name>
<evidence type="ECO:0000313" key="3">
    <source>
        <dbReference type="Proteomes" id="UP000590460"/>
    </source>
</evidence>
<reference evidence="2 3" key="1">
    <citation type="submission" date="2020-04" db="EMBL/GenBank/DDBJ databases">
        <title>MicrobeNet Type strains.</title>
        <authorList>
            <person name="Nicholson A.C."/>
        </authorList>
    </citation>
    <scope>NUCLEOTIDE SEQUENCE [LARGE SCALE GENOMIC DNA]</scope>
    <source>
        <strain evidence="2 3">CCUG 54536</strain>
    </source>
</reference>
<feature type="transmembrane region" description="Helical" evidence="1">
    <location>
        <begin position="92"/>
        <end position="113"/>
    </location>
</feature>
<accession>A0A846ZI29</accession>
<feature type="transmembrane region" description="Helical" evidence="1">
    <location>
        <begin position="12"/>
        <end position="33"/>
    </location>
</feature>
<organism evidence="2 3">
    <name type="scientific">Leuconostoc holzapfelii</name>
    <dbReference type="NCBI Taxonomy" id="434464"/>
    <lineage>
        <taxon>Bacteria</taxon>
        <taxon>Bacillati</taxon>
        <taxon>Bacillota</taxon>
        <taxon>Bacilli</taxon>
        <taxon>Lactobacillales</taxon>
        <taxon>Lactobacillaceae</taxon>
        <taxon>Leuconostoc</taxon>
    </lineage>
</organism>